<name>A0A1M6A5G3_9BACE</name>
<evidence type="ECO:0000313" key="1">
    <source>
        <dbReference type="EMBL" id="SHI31742.1"/>
    </source>
</evidence>
<reference evidence="2" key="1">
    <citation type="submission" date="2016-11" db="EMBL/GenBank/DDBJ databases">
        <authorList>
            <person name="Varghese N."/>
            <person name="Submissions S."/>
        </authorList>
    </citation>
    <scope>NUCLEOTIDE SEQUENCE [LARGE SCALE GENOMIC DNA]</scope>
    <source>
        <strain evidence="2">DSM 26884</strain>
    </source>
</reference>
<accession>A0A1M6A5G3</accession>
<sequence length="31" mass="3648">MKDNRIWCLLAVCLICSVVFVQEQEKKQLPL</sequence>
<proteinExistence type="predicted"/>
<dbReference type="AlphaFoldDB" id="A0A1M6A5G3"/>
<gene>
    <name evidence="1" type="ORF">SAMN05444350_10158</name>
</gene>
<evidence type="ECO:0000313" key="2">
    <source>
        <dbReference type="Proteomes" id="UP000184192"/>
    </source>
</evidence>
<keyword evidence="2" id="KW-1185">Reference proteome</keyword>
<dbReference type="Proteomes" id="UP000184192">
    <property type="component" value="Unassembled WGS sequence"/>
</dbReference>
<organism evidence="1 2">
    <name type="scientific">Bacteroides stercorirosoris</name>
    <dbReference type="NCBI Taxonomy" id="871324"/>
    <lineage>
        <taxon>Bacteria</taxon>
        <taxon>Pseudomonadati</taxon>
        <taxon>Bacteroidota</taxon>
        <taxon>Bacteroidia</taxon>
        <taxon>Bacteroidales</taxon>
        <taxon>Bacteroidaceae</taxon>
        <taxon>Bacteroides</taxon>
    </lineage>
</organism>
<dbReference type="EMBL" id="FQZN01000001">
    <property type="protein sequence ID" value="SHI31742.1"/>
    <property type="molecule type" value="Genomic_DNA"/>
</dbReference>
<protein>
    <submittedName>
        <fullName evidence="1">Uncharacterized protein</fullName>
    </submittedName>
</protein>